<dbReference type="Pfam" id="PF13103">
    <property type="entry name" value="TonB_2"/>
    <property type="match status" value="1"/>
</dbReference>
<evidence type="ECO:0000313" key="3">
    <source>
        <dbReference type="Proteomes" id="UP000233248"/>
    </source>
</evidence>
<keyword evidence="1" id="KW-1133">Transmembrane helix</keyword>
<gene>
    <name evidence="2" type="ORF">CP960_02895</name>
</gene>
<dbReference type="OrthoDB" id="5372757at2"/>
<keyword evidence="1" id="KW-0472">Membrane</keyword>
<dbReference type="Proteomes" id="UP000233248">
    <property type="component" value="Unassembled WGS sequence"/>
</dbReference>
<accession>A0A2N1J548</accession>
<dbReference type="EMBL" id="NXIF01000010">
    <property type="protein sequence ID" value="PKI81656.1"/>
    <property type="molecule type" value="Genomic_DNA"/>
</dbReference>
<evidence type="ECO:0000313" key="2">
    <source>
        <dbReference type="EMBL" id="PKI81656.1"/>
    </source>
</evidence>
<evidence type="ECO:0008006" key="4">
    <source>
        <dbReference type="Google" id="ProtNLM"/>
    </source>
</evidence>
<sequence length="251" mass="28833">MINYFSSYNKGNFYLSGLLALFIYIFVFTLFLLYLDSNDAKTYDSAKKVTVLELDVILADSEPKDVAKMKLNKQAQKKVIKKSASRSAEKKSNLKSLFANVKTTEEKVVKEQVNNVKSSNVSSRFKSKFEREKRTNSDLNVSKILDDVQSQKRKLSISTSSEHANDPYYSKIHEILAQRWNPILIDDGLSAKVLVIIYSNGEFDYRFLKYSTNEKFDNLLQEFLNKQKTLTYPPHNKGSKTNIEVTFKSKG</sequence>
<reference evidence="2 3" key="1">
    <citation type="submission" date="2017-09" db="EMBL/GenBank/DDBJ databases">
        <title>Genomics of the genus Arcobacter.</title>
        <authorList>
            <person name="Perez-Cataluna A."/>
            <person name="Figueras M.J."/>
            <person name="Salas-Masso N."/>
        </authorList>
    </citation>
    <scope>NUCLEOTIDE SEQUENCE [LARGE SCALE GENOMIC DNA]</scope>
    <source>
        <strain evidence="2 3">DSM 18005</strain>
    </source>
</reference>
<organism evidence="2 3">
    <name type="scientific">Malaciobacter halophilus</name>
    <dbReference type="NCBI Taxonomy" id="197482"/>
    <lineage>
        <taxon>Bacteria</taxon>
        <taxon>Pseudomonadati</taxon>
        <taxon>Campylobacterota</taxon>
        <taxon>Epsilonproteobacteria</taxon>
        <taxon>Campylobacterales</taxon>
        <taxon>Arcobacteraceae</taxon>
        <taxon>Malaciobacter</taxon>
    </lineage>
</organism>
<proteinExistence type="predicted"/>
<keyword evidence="1" id="KW-0812">Transmembrane</keyword>
<dbReference type="AlphaFoldDB" id="A0A2N1J548"/>
<keyword evidence="3" id="KW-1185">Reference proteome</keyword>
<evidence type="ECO:0000256" key="1">
    <source>
        <dbReference type="SAM" id="Phobius"/>
    </source>
</evidence>
<feature type="transmembrane region" description="Helical" evidence="1">
    <location>
        <begin position="12"/>
        <end position="35"/>
    </location>
</feature>
<comment type="caution">
    <text evidence="2">The sequence shown here is derived from an EMBL/GenBank/DDBJ whole genome shotgun (WGS) entry which is preliminary data.</text>
</comment>
<protein>
    <recommendedName>
        <fullName evidence="4">TonB C-terminal domain-containing protein</fullName>
    </recommendedName>
</protein>
<dbReference type="KEGG" id="ahs:AHALO_1963"/>
<dbReference type="RefSeq" id="WP_101183735.1">
    <property type="nucleotide sequence ID" value="NZ_CP031218.1"/>
</dbReference>
<name>A0A2N1J548_9BACT</name>